<gene>
    <name evidence="9" type="ORF">PCL_12556</name>
</gene>
<sequence length="967" mass="108602">MATIEPRLIHLLNESTTPHIQHADLPPLYALPLPTSSDRPLPPIEPDAAHRYGTDGAIFGSASLLSSDDVNPSYRKDDARWEGRPSGTSSHPLRMLLGEPDIHEGSSSYSHSKILNDAAETSDDSYTKKRPRNINVKDDFVQLPQPMKKQKSAQQSLAMPPIINGLHEPPPHAALFPPIASTSFNENEASQVKMMHDFGRNAADSGNVASSPEADKTAAGKARKRAAKPRRKWSEEETKHLLLGVNRHGVGKWTTILEDPDFTFNDRTAGDLKDRFRTCCPVELRGPSKSSSQPNSPPPSSRDPKPRAKKGLHSENILIEDSPSPQDPASSPQESSAPPKQKKSRAHRKKLEDLAELGIHGPFKKSLRRERRPFTEQDDREILEGLDIYGPAWTKIQRDSRFHLSSRQPTDLRDRVRNKYPGVYQRIEKGTFQAKDDARGNDTMEPSINMSIDDSLKRSKATSGGHRASYGHSKDELHSWPMQMLESANYMHPPHSFEFGESAPHFMGGEMDISRLLLDDSRLSQLPTRQGYDGMSGPSSPSAFAYEYMPTLNGAFRRALHNDSGIGVGAGKVGWWDMAQEERDSRNHKVRPRIRNDFDYGYLARKKAVALAIFNTTSIYAPPVLSFPHHRQHNSQSSPWPEECEYTLQQRHTPSLSHPATPPEKQYTKESNWHNLLVLGGTILLPRFCLSNGRVQRRAKPTAMEDGDEKHKKHQKRLSAPSHWLLDKLSGTYAPKPSAGPHKLRDCMPLIVFIRNRLKYALNYRETKAILMQRLVKVDGKVRTDMTYPAGFMDVITIEKTGENFRLIYDTKGRFTVHRIQAEEAEYKLGKVKRVQLGRGGIPFLVTHDARTIRYPDPAIKVNDTVKIDLSTGKISDFIKFDTGAVAMVTGGRNMGRVGVITHRERHDGGFNIVHIKDAIDNSFATRESNVFVIGQDKPWISLPKGKGVKLSIAEERDRRRAYATSH</sequence>
<feature type="region of interest" description="Disordered" evidence="7">
    <location>
        <begin position="282"/>
        <end position="358"/>
    </location>
</feature>
<evidence type="ECO:0000256" key="1">
    <source>
        <dbReference type="ARBA" id="ARBA00007500"/>
    </source>
</evidence>
<dbReference type="InterPro" id="IPR018199">
    <property type="entry name" value="Ribosomal_eS4_N_CS"/>
</dbReference>
<dbReference type="Pfam" id="PF16121">
    <property type="entry name" value="40S_S4_C"/>
    <property type="match status" value="1"/>
</dbReference>
<feature type="region of interest" description="Disordered" evidence="7">
    <location>
        <begin position="69"/>
        <end position="93"/>
    </location>
</feature>
<dbReference type="GO" id="GO:0002181">
    <property type="term" value="P:cytoplasmic translation"/>
    <property type="evidence" value="ECO:0007669"/>
    <property type="project" value="UniProtKB-ARBA"/>
</dbReference>
<feature type="region of interest" description="Disordered" evidence="7">
    <location>
        <begin position="201"/>
        <end position="235"/>
    </location>
</feature>
<dbReference type="InterPro" id="IPR005824">
    <property type="entry name" value="KOW"/>
</dbReference>
<protein>
    <submittedName>
        <fullName evidence="9">MYB DNA-binding domain containing protein</fullName>
    </submittedName>
</protein>
<dbReference type="InterPro" id="IPR013843">
    <property type="entry name" value="Ribosomal_eS4_N"/>
</dbReference>
<reference evidence="9 10" key="1">
    <citation type="journal article" date="2016" name="Front. Microbiol.">
        <title>Genome and transcriptome sequences reveal the specific parasitism of the nematophagous Purpureocillium lilacinum 36-1.</title>
        <authorList>
            <person name="Xie J."/>
            <person name="Li S."/>
            <person name="Mo C."/>
            <person name="Xiao X."/>
            <person name="Peng D."/>
            <person name="Wang G."/>
            <person name="Xiao Y."/>
        </authorList>
    </citation>
    <scope>NUCLEOTIDE SEQUENCE [LARGE SCALE GENOMIC DNA]</scope>
    <source>
        <strain evidence="9 10">36-1</strain>
    </source>
</reference>
<dbReference type="AlphaFoldDB" id="A0A2U3E9K0"/>
<feature type="compositionally biased region" description="Low complexity" evidence="7">
    <location>
        <begin position="320"/>
        <end position="339"/>
    </location>
</feature>
<dbReference type="CDD" id="cd11660">
    <property type="entry name" value="SANT_TRF"/>
    <property type="match status" value="2"/>
</dbReference>
<dbReference type="SMART" id="SM00717">
    <property type="entry name" value="SANT"/>
    <property type="match status" value="2"/>
</dbReference>
<dbReference type="HAMAP" id="MF_00485">
    <property type="entry name" value="Ribosomal_eS4"/>
    <property type="match status" value="1"/>
</dbReference>
<dbReference type="FunFam" id="2.40.50.740:FF:000001">
    <property type="entry name" value="40S ribosomal protein S4"/>
    <property type="match status" value="1"/>
</dbReference>
<dbReference type="Pfam" id="PF00249">
    <property type="entry name" value="Myb_DNA-binding"/>
    <property type="match status" value="1"/>
</dbReference>
<dbReference type="InterPro" id="IPR041982">
    <property type="entry name" value="Ribosomal_eS4_KOW"/>
</dbReference>
<dbReference type="InterPro" id="IPR009057">
    <property type="entry name" value="Homeodomain-like_sf"/>
</dbReference>
<dbReference type="CDD" id="cd06087">
    <property type="entry name" value="KOW_RPS4"/>
    <property type="match status" value="1"/>
</dbReference>
<feature type="compositionally biased region" description="Basic and acidic residues" evidence="7">
    <location>
        <begin position="74"/>
        <end position="83"/>
    </location>
</feature>
<dbReference type="Gene3D" id="1.10.10.60">
    <property type="entry name" value="Homeodomain-like"/>
    <property type="match status" value="2"/>
</dbReference>
<dbReference type="SUPFAM" id="SSF46689">
    <property type="entry name" value="Homeodomain-like"/>
    <property type="match status" value="2"/>
</dbReference>
<dbReference type="InterPro" id="IPR001005">
    <property type="entry name" value="SANT/Myb"/>
</dbReference>
<keyword evidence="4" id="KW-0689">Ribosomal protein</keyword>
<dbReference type="Pfam" id="PF00467">
    <property type="entry name" value="KOW"/>
    <property type="match status" value="1"/>
</dbReference>
<dbReference type="GO" id="GO:0003677">
    <property type="term" value="F:DNA binding"/>
    <property type="evidence" value="ECO:0007669"/>
    <property type="project" value="UniProtKB-KW"/>
</dbReference>
<dbReference type="Pfam" id="PF08071">
    <property type="entry name" value="RS4NT"/>
    <property type="match status" value="1"/>
</dbReference>
<dbReference type="InterPro" id="IPR002942">
    <property type="entry name" value="S4_RNA-bd"/>
</dbReference>
<keyword evidence="5" id="KW-0687">Ribonucleoprotein</keyword>
<dbReference type="InterPro" id="IPR000876">
    <property type="entry name" value="Ribosomal_eS4"/>
</dbReference>
<dbReference type="InterPro" id="IPR036986">
    <property type="entry name" value="S4_RNA-bd_sf"/>
</dbReference>
<evidence type="ECO:0000259" key="8">
    <source>
        <dbReference type="PROSITE" id="PS50090"/>
    </source>
</evidence>
<evidence type="ECO:0000256" key="7">
    <source>
        <dbReference type="SAM" id="MobiDB-lite"/>
    </source>
</evidence>
<dbReference type="InterPro" id="IPR038237">
    <property type="entry name" value="Ribosomal_eS4_central_sf"/>
</dbReference>
<evidence type="ECO:0000256" key="5">
    <source>
        <dbReference type="ARBA" id="ARBA00023274"/>
    </source>
</evidence>
<dbReference type="GO" id="GO:0019843">
    <property type="term" value="F:rRNA binding"/>
    <property type="evidence" value="ECO:0007669"/>
    <property type="project" value="UniProtKB-KW"/>
</dbReference>
<dbReference type="Gene3D" id="3.10.290.10">
    <property type="entry name" value="RNA-binding S4 domain"/>
    <property type="match status" value="1"/>
</dbReference>
<evidence type="ECO:0000313" key="9">
    <source>
        <dbReference type="EMBL" id="PWI71188.1"/>
    </source>
</evidence>
<evidence type="ECO:0000256" key="3">
    <source>
        <dbReference type="ARBA" id="ARBA00022884"/>
    </source>
</evidence>
<keyword evidence="9" id="KW-0238">DNA-binding</keyword>
<evidence type="ECO:0000313" key="10">
    <source>
        <dbReference type="Proteomes" id="UP000245956"/>
    </source>
</evidence>
<dbReference type="Pfam" id="PF00900">
    <property type="entry name" value="Ribosomal_S4e"/>
    <property type="match status" value="1"/>
</dbReference>
<dbReference type="PANTHER" id="PTHR11581:SF0">
    <property type="entry name" value="SMALL RIBOSOMAL SUBUNIT PROTEIN ES4"/>
    <property type="match status" value="1"/>
</dbReference>
<dbReference type="PANTHER" id="PTHR11581">
    <property type="entry name" value="30S/40S RIBOSOMAL PROTEIN S4"/>
    <property type="match status" value="1"/>
</dbReference>
<feature type="region of interest" description="Disordered" evidence="7">
    <location>
        <begin position="630"/>
        <end position="667"/>
    </location>
</feature>
<dbReference type="InterPro" id="IPR014722">
    <property type="entry name" value="Rib_uL2_dom2"/>
</dbReference>
<feature type="region of interest" description="Disordered" evidence="7">
    <location>
        <begin position="431"/>
        <end position="474"/>
    </location>
</feature>
<name>A0A2U3E9K0_PURLI</name>
<evidence type="ECO:0000256" key="6">
    <source>
        <dbReference type="PROSITE-ProRule" id="PRU00182"/>
    </source>
</evidence>
<evidence type="ECO:0000256" key="4">
    <source>
        <dbReference type="ARBA" id="ARBA00022980"/>
    </source>
</evidence>
<comment type="caution">
    <text evidence="9">The sequence shown here is derived from an EMBL/GenBank/DDBJ whole genome shotgun (WGS) entry which is preliminary data.</text>
</comment>
<dbReference type="GO" id="GO:0022627">
    <property type="term" value="C:cytosolic small ribosomal subunit"/>
    <property type="evidence" value="ECO:0007669"/>
    <property type="project" value="TreeGrafter"/>
</dbReference>
<dbReference type="PROSITE" id="PS00528">
    <property type="entry name" value="RIBOSOMAL_S4E"/>
    <property type="match status" value="1"/>
</dbReference>
<feature type="compositionally biased region" description="Basic residues" evidence="7">
    <location>
        <begin position="340"/>
        <end position="349"/>
    </location>
</feature>
<feature type="domain" description="Myb-like" evidence="8">
    <location>
        <begin position="225"/>
        <end position="278"/>
    </location>
</feature>
<dbReference type="Proteomes" id="UP000245956">
    <property type="component" value="Unassembled WGS sequence"/>
</dbReference>
<keyword evidence="3 6" id="KW-0694">RNA-binding</keyword>
<dbReference type="GO" id="GO:0003735">
    <property type="term" value="F:structural constituent of ribosome"/>
    <property type="evidence" value="ECO:0007669"/>
    <property type="project" value="InterPro"/>
</dbReference>
<keyword evidence="2 6" id="KW-0699">rRNA-binding</keyword>
<feature type="compositionally biased region" description="Polar residues" evidence="7">
    <location>
        <begin position="647"/>
        <end position="658"/>
    </location>
</feature>
<evidence type="ECO:0000256" key="2">
    <source>
        <dbReference type="ARBA" id="ARBA00022730"/>
    </source>
</evidence>
<dbReference type="InterPro" id="IPR013845">
    <property type="entry name" value="Ribosomal_eS4_central_region"/>
</dbReference>
<dbReference type="SMART" id="SM00363">
    <property type="entry name" value="S4"/>
    <property type="match status" value="1"/>
</dbReference>
<feature type="compositionally biased region" description="Basic residues" evidence="7">
    <location>
        <begin position="221"/>
        <end position="231"/>
    </location>
</feature>
<dbReference type="PROSITE" id="PS50889">
    <property type="entry name" value="S4"/>
    <property type="match status" value="1"/>
</dbReference>
<feature type="region of interest" description="Disordered" evidence="7">
    <location>
        <begin position="34"/>
        <end position="53"/>
    </location>
</feature>
<organism evidence="9 10">
    <name type="scientific">Purpureocillium lilacinum</name>
    <name type="common">Paecilomyces lilacinus</name>
    <dbReference type="NCBI Taxonomy" id="33203"/>
    <lineage>
        <taxon>Eukaryota</taxon>
        <taxon>Fungi</taxon>
        <taxon>Dikarya</taxon>
        <taxon>Ascomycota</taxon>
        <taxon>Pezizomycotina</taxon>
        <taxon>Sordariomycetes</taxon>
        <taxon>Hypocreomycetidae</taxon>
        <taxon>Hypocreales</taxon>
        <taxon>Ophiocordycipitaceae</taxon>
        <taxon>Purpureocillium</taxon>
    </lineage>
</organism>
<feature type="region of interest" description="Disordered" evidence="7">
    <location>
        <begin position="696"/>
        <end position="717"/>
    </location>
</feature>
<dbReference type="EMBL" id="LCWV01000008">
    <property type="protein sequence ID" value="PWI71188.1"/>
    <property type="molecule type" value="Genomic_DNA"/>
</dbReference>
<dbReference type="CDD" id="cd00165">
    <property type="entry name" value="S4"/>
    <property type="match status" value="1"/>
</dbReference>
<dbReference type="Gene3D" id="2.30.30.30">
    <property type="match status" value="1"/>
</dbReference>
<dbReference type="InterPro" id="IPR032277">
    <property type="entry name" value="Ribosomal_eS4_C"/>
</dbReference>
<comment type="similarity">
    <text evidence="1">Belongs to the eukaryotic ribosomal protein eS4 family.</text>
</comment>
<dbReference type="PROSITE" id="PS50090">
    <property type="entry name" value="MYB_LIKE"/>
    <property type="match status" value="1"/>
</dbReference>
<dbReference type="FunFam" id="3.10.290.10:FF:000002">
    <property type="entry name" value="40S ribosomal protein S4"/>
    <property type="match status" value="1"/>
</dbReference>
<dbReference type="Gene3D" id="2.40.50.740">
    <property type="match status" value="1"/>
</dbReference>
<proteinExistence type="inferred from homology"/>
<feature type="compositionally biased region" description="Basic and acidic residues" evidence="7">
    <location>
        <begin position="431"/>
        <end position="442"/>
    </location>
</feature>
<dbReference type="FunFam" id="2.30.30.30:FF:000005">
    <property type="entry name" value="40S ribosomal protein S4"/>
    <property type="match status" value="1"/>
</dbReference>
<accession>A0A2U3E9K0</accession>